<accession>A0A1G9C1B8</accession>
<organism evidence="2 3">
    <name type="scientific">Actinopolyspora mzabensis</name>
    <dbReference type="NCBI Taxonomy" id="995066"/>
    <lineage>
        <taxon>Bacteria</taxon>
        <taxon>Bacillati</taxon>
        <taxon>Actinomycetota</taxon>
        <taxon>Actinomycetes</taxon>
        <taxon>Actinopolysporales</taxon>
        <taxon>Actinopolysporaceae</taxon>
        <taxon>Actinopolyspora</taxon>
    </lineage>
</organism>
<evidence type="ECO:0000313" key="3">
    <source>
        <dbReference type="Proteomes" id="UP000199213"/>
    </source>
</evidence>
<keyword evidence="3" id="KW-1185">Reference proteome</keyword>
<sequence length="50" mass="5412">MAVHAKEDSGNARHEIGHGSTSDPRKVTDITESLRRSRAHPTGLTDTLSD</sequence>
<evidence type="ECO:0000313" key="2">
    <source>
        <dbReference type="EMBL" id="SDK45428.1"/>
    </source>
</evidence>
<proteinExistence type="predicted"/>
<feature type="region of interest" description="Disordered" evidence="1">
    <location>
        <begin position="1"/>
        <end position="50"/>
    </location>
</feature>
<gene>
    <name evidence="2" type="ORF">SAMN04487820_10849</name>
</gene>
<name>A0A1G9C1B8_ACTMZ</name>
<evidence type="ECO:0000256" key="1">
    <source>
        <dbReference type="SAM" id="MobiDB-lite"/>
    </source>
</evidence>
<feature type="compositionally biased region" description="Basic and acidic residues" evidence="1">
    <location>
        <begin position="1"/>
        <end position="35"/>
    </location>
</feature>
<dbReference type="AlphaFoldDB" id="A0A1G9C1B8"/>
<dbReference type="EMBL" id="FNFM01000008">
    <property type="protein sequence ID" value="SDK45428.1"/>
    <property type="molecule type" value="Genomic_DNA"/>
</dbReference>
<dbReference type="Proteomes" id="UP000199213">
    <property type="component" value="Unassembled WGS sequence"/>
</dbReference>
<reference evidence="3" key="1">
    <citation type="submission" date="2016-10" db="EMBL/GenBank/DDBJ databases">
        <authorList>
            <person name="Varghese N."/>
            <person name="Submissions S."/>
        </authorList>
    </citation>
    <scope>NUCLEOTIDE SEQUENCE [LARGE SCALE GENOMIC DNA]</scope>
    <source>
        <strain evidence="3">DSM 45460</strain>
    </source>
</reference>
<protein>
    <submittedName>
        <fullName evidence="2">Uncharacterized protein</fullName>
    </submittedName>
</protein>